<dbReference type="InterPro" id="IPR052055">
    <property type="entry name" value="Hepadnavirus_pol/RT"/>
</dbReference>
<feature type="compositionally biased region" description="Basic and acidic residues" evidence="2">
    <location>
        <begin position="139"/>
        <end position="161"/>
    </location>
</feature>
<dbReference type="AlphaFoldDB" id="A0A7J6NUJ5"/>
<dbReference type="GO" id="GO:0015074">
    <property type="term" value="P:DNA integration"/>
    <property type="evidence" value="ECO:0007669"/>
    <property type="project" value="InterPro"/>
</dbReference>
<feature type="domain" description="Core-binding (CB)" evidence="3">
    <location>
        <begin position="666"/>
        <end position="750"/>
    </location>
</feature>
<dbReference type="PROSITE" id="PS51900">
    <property type="entry name" value="CB"/>
    <property type="match status" value="1"/>
</dbReference>
<dbReference type="GO" id="GO:0006310">
    <property type="term" value="P:DNA recombination"/>
    <property type="evidence" value="ECO:0007669"/>
    <property type="project" value="InterPro"/>
</dbReference>
<evidence type="ECO:0000313" key="4">
    <source>
        <dbReference type="EMBL" id="KAF4687539.1"/>
    </source>
</evidence>
<dbReference type="SUPFAM" id="SSF56672">
    <property type="entry name" value="DNA/RNA polymerases"/>
    <property type="match status" value="1"/>
</dbReference>
<dbReference type="Gene3D" id="1.10.150.130">
    <property type="match status" value="1"/>
</dbReference>
<dbReference type="PANTHER" id="PTHR33050:SF7">
    <property type="entry name" value="RIBONUCLEASE H"/>
    <property type="match status" value="1"/>
</dbReference>
<name>A0A7J6NUJ5_PEROL</name>
<evidence type="ECO:0000256" key="1">
    <source>
        <dbReference type="ARBA" id="ARBA00023125"/>
    </source>
</evidence>
<dbReference type="SUPFAM" id="SSF47823">
    <property type="entry name" value="lambda integrase-like, N-terminal domain"/>
    <property type="match status" value="1"/>
</dbReference>
<accession>A0A7J6NUJ5</accession>
<dbReference type="InterPro" id="IPR010998">
    <property type="entry name" value="Integrase_recombinase_N"/>
</dbReference>
<dbReference type="Gene3D" id="1.10.443.10">
    <property type="entry name" value="Intergrase catalytic core"/>
    <property type="match status" value="1"/>
</dbReference>
<reference evidence="4 5" key="1">
    <citation type="submission" date="2020-04" db="EMBL/GenBank/DDBJ databases">
        <title>Perkinsus olseni comparative genomics.</title>
        <authorList>
            <person name="Bogema D.R."/>
        </authorList>
    </citation>
    <scope>NUCLEOTIDE SEQUENCE [LARGE SCALE GENOMIC DNA]</scope>
    <source>
        <strain evidence="4">00978-12</strain>
    </source>
</reference>
<protein>
    <recommendedName>
        <fullName evidence="3">Core-binding (CB) domain-containing protein</fullName>
    </recommendedName>
</protein>
<evidence type="ECO:0000313" key="5">
    <source>
        <dbReference type="Proteomes" id="UP000541610"/>
    </source>
</evidence>
<dbReference type="InterPro" id="IPR044068">
    <property type="entry name" value="CB"/>
</dbReference>
<sequence>MFDPGGANSPPSERLAQIEQHIHNARAQGRPTLGVKKDHAEVSELLLSIAKEEATITAKREHAMRQWERRARDPEVQTRNEQIIAGAAPEVKHAIQHMNLALLDEMLKHCNHEDTTLVAEITAGFRLTGRLTSNGVYRPRQDPRGRHLDKEQALDEAPKRREELDKLARACDGPYAETLWDQAQQDALDHKLLGPLDEQAMALKFGDRWLYSHRFPKPEATKTRAIDDLSQSQVNDMCVIDEHLYLDDIDSLVNTAQAAYRADAAYNVKNRQYLLWRGDHKDAYRQFPISPTDHSVASIRLPVPREKRGPTWPHSSGYYVHLRLPFGARGSMLHYSRIKEEKTMLPAVEGKLLGIKLTISPSAITMDVDEQRRQKLQEQLRVVRQNKRLSPTLAGKLAGKLGFAGTAFWGKNGRAFLRALYNRAARGRYQSGFDEKHEIARALDWFQWALVHCPRRRIPLGQQQQASTIYTDAEFSVNQQGAMTGRIGSVILLPNNATRFVELASAYRAVHEARTPLHHWLADKKALGEAHKNPEGIIVTVYIDSTAAQFCIRKGSSRQDDMNALAAETWKMSAANNITLWTEHVSSEENGADLPSRNMITACEAMGWQASPVQYDVPWRKWLAAVEAPIEGDYKRATRRRALHQPAWEVQKGKGVVEPPTVPLAGTSTKLLEDLLQEYAAGRKLASISSSTLKTYLCGARNYAKFCHAIGRAPFPPESEVVSIWLITFRRATTAKNYLTGLRFFTKVLQPSHSTASALETDAIQDSLHVLKLVTPPPEKKLGIRLSVVAMIQRRVDKLWGVAREGSKYEIKAVIEEGRFAIAGLVAYTCALRVGSELLTLYEEQISFDTEARTFSIHLPYRKNIRAPVTIERPCVCASDPTICAYHRLIFLRRLLSEADGGRLRQSFGRWFPYTLTKFNKKLRDVLGALGVPNTTAYASHSFRRGSTQDITSGGGRASLTQVLRHQQVASASYRQYLDTREAEKLEFGQLVAAICDEGAVQGAND</sequence>
<dbReference type="PANTHER" id="PTHR33050">
    <property type="entry name" value="REVERSE TRANSCRIPTASE DOMAIN-CONTAINING PROTEIN"/>
    <property type="match status" value="1"/>
</dbReference>
<evidence type="ECO:0000259" key="3">
    <source>
        <dbReference type="PROSITE" id="PS51900"/>
    </source>
</evidence>
<dbReference type="OrthoDB" id="419965at2759"/>
<evidence type="ECO:0000256" key="2">
    <source>
        <dbReference type="SAM" id="MobiDB-lite"/>
    </source>
</evidence>
<comment type="caution">
    <text evidence="4">The sequence shown here is derived from an EMBL/GenBank/DDBJ whole genome shotgun (WGS) entry which is preliminary data.</text>
</comment>
<dbReference type="Proteomes" id="UP000541610">
    <property type="component" value="Unassembled WGS sequence"/>
</dbReference>
<dbReference type="InterPro" id="IPR043502">
    <property type="entry name" value="DNA/RNA_pol_sf"/>
</dbReference>
<gene>
    <name evidence="4" type="ORF">FOZ60_003810</name>
</gene>
<organism evidence="4 5">
    <name type="scientific">Perkinsus olseni</name>
    <name type="common">Perkinsus atlanticus</name>
    <dbReference type="NCBI Taxonomy" id="32597"/>
    <lineage>
        <taxon>Eukaryota</taxon>
        <taxon>Sar</taxon>
        <taxon>Alveolata</taxon>
        <taxon>Perkinsozoa</taxon>
        <taxon>Perkinsea</taxon>
        <taxon>Perkinsida</taxon>
        <taxon>Perkinsidae</taxon>
        <taxon>Perkinsus</taxon>
    </lineage>
</organism>
<dbReference type="InterPro" id="IPR013762">
    <property type="entry name" value="Integrase-like_cat_sf"/>
</dbReference>
<proteinExistence type="predicted"/>
<dbReference type="GO" id="GO:0003677">
    <property type="term" value="F:DNA binding"/>
    <property type="evidence" value="ECO:0007669"/>
    <property type="project" value="UniProtKB-KW"/>
</dbReference>
<dbReference type="EMBL" id="JABANP010000182">
    <property type="protein sequence ID" value="KAF4687539.1"/>
    <property type="molecule type" value="Genomic_DNA"/>
</dbReference>
<feature type="region of interest" description="Disordered" evidence="2">
    <location>
        <begin position="134"/>
        <end position="161"/>
    </location>
</feature>
<keyword evidence="1" id="KW-0238">DNA-binding</keyword>